<protein>
    <submittedName>
        <fullName evidence="11">Trichome birefringence-like family</fullName>
    </submittedName>
</protein>
<dbReference type="GO" id="GO:0005794">
    <property type="term" value="C:Golgi apparatus"/>
    <property type="evidence" value="ECO:0007669"/>
    <property type="project" value="TreeGrafter"/>
</dbReference>
<gene>
    <name evidence="11" type="ORF">TorRG33x02_274670</name>
</gene>
<evidence type="ECO:0000256" key="8">
    <source>
        <dbReference type="SAM" id="Phobius"/>
    </source>
</evidence>
<dbReference type="STRING" id="63057.A0A2P5CSB7"/>
<feature type="transmembrane region" description="Helical" evidence="8">
    <location>
        <begin position="32"/>
        <end position="52"/>
    </location>
</feature>
<dbReference type="InParanoid" id="A0A2P5CSB7"/>
<name>A0A2P5CSB7_TREOI</name>
<accession>A0A2P5CSB7</accession>
<feature type="domain" description="Trichome birefringence-like N-terminal" evidence="10">
    <location>
        <begin position="112"/>
        <end position="164"/>
    </location>
</feature>
<evidence type="ECO:0000256" key="6">
    <source>
        <dbReference type="ARBA" id="ARBA00023136"/>
    </source>
</evidence>
<dbReference type="OrthoDB" id="630188at2759"/>
<dbReference type="PANTHER" id="PTHR32285">
    <property type="entry name" value="PROTEIN TRICHOME BIREFRINGENCE-LIKE 9-RELATED"/>
    <property type="match status" value="1"/>
</dbReference>
<feature type="compositionally biased region" description="Low complexity" evidence="7">
    <location>
        <begin position="76"/>
        <end position="97"/>
    </location>
</feature>
<keyword evidence="6 8" id="KW-0472">Membrane</keyword>
<organism evidence="11 12">
    <name type="scientific">Trema orientale</name>
    <name type="common">Charcoal tree</name>
    <name type="synonym">Celtis orientalis</name>
    <dbReference type="NCBI Taxonomy" id="63057"/>
    <lineage>
        <taxon>Eukaryota</taxon>
        <taxon>Viridiplantae</taxon>
        <taxon>Streptophyta</taxon>
        <taxon>Embryophyta</taxon>
        <taxon>Tracheophyta</taxon>
        <taxon>Spermatophyta</taxon>
        <taxon>Magnoliopsida</taxon>
        <taxon>eudicotyledons</taxon>
        <taxon>Gunneridae</taxon>
        <taxon>Pentapetalae</taxon>
        <taxon>rosids</taxon>
        <taxon>fabids</taxon>
        <taxon>Rosales</taxon>
        <taxon>Cannabaceae</taxon>
        <taxon>Trema</taxon>
    </lineage>
</organism>
<evidence type="ECO:0000256" key="7">
    <source>
        <dbReference type="SAM" id="MobiDB-lite"/>
    </source>
</evidence>
<dbReference type="GO" id="GO:0016413">
    <property type="term" value="F:O-acetyltransferase activity"/>
    <property type="evidence" value="ECO:0007669"/>
    <property type="project" value="InterPro"/>
</dbReference>
<proteinExistence type="inferred from homology"/>
<dbReference type="EMBL" id="JXTC01000332">
    <property type="protein sequence ID" value="PON63912.1"/>
    <property type="molecule type" value="Genomic_DNA"/>
</dbReference>
<keyword evidence="5 8" id="KW-1133">Transmembrane helix</keyword>
<sequence length="473" mass="53038">MGKSSPSEESDEAITQLELFKKFKRFNPLEPSLGLLGFFLVTVIFISSFFYLDYEAVASGLGSGGTWLRLHGSSSLSSSTSSSSSSSSSFSSSSSSSCGNERLGFLDEGGDKCDVFDGSWVWDESYPLYESRNCSFVDFGFACSENGRPDAFYTKWRWQPKDCNLPRFDGAKMLESLRNKRLVFAGDSLGRNQWESLLCMLSAVVSNKSSIYEVNGNPITKHSGSLVFKFEDFNCTVEYYRSPFLVVQGHPPAGASEEVKFTMRVDEMDWSSVHWKDADVLVLNTGHWWIYERTIREGCYFQEEGKVKKNMSLESGYRRSIETVIDWIGHQVNLNKTTVFFRTYSPVHFRGGEWNTGGGCHLETLPDLNPVPVLSEPHFSTAAEVLAERSNESQVTQLVVLNVTDMTSRRKDGHPSIYYLGPENGLASLHHQDCSHWCLPGVPDSWNELLYAIFLKRESIRAGNAMSPSESPS</sequence>
<evidence type="ECO:0000256" key="2">
    <source>
        <dbReference type="ARBA" id="ARBA00007727"/>
    </source>
</evidence>
<feature type="domain" description="Trichome birefringence-like C-terminal" evidence="9">
    <location>
        <begin position="165"/>
        <end position="452"/>
    </location>
</feature>
<dbReference type="FunCoup" id="A0A2P5CSB7">
    <property type="interactions" value="288"/>
</dbReference>
<comment type="caution">
    <text evidence="11">The sequence shown here is derived from an EMBL/GenBank/DDBJ whole genome shotgun (WGS) entry which is preliminary data.</text>
</comment>
<dbReference type="Pfam" id="PF14416">
    <property type="entry name" value="PMR5N"/>
    <property type="match status" value="1"/>
</dbReference>
<dbReference type="InterPro" id="IPR025846">
    <property type="entry name" value="TBL_N"/>
</dbReference>
<keyword evidence="4" id="KW-0735">Signal-anchor</keyword>
<evidence type="ECO:0000259" key="10">
    <source>
        <dbReference type="Pfam" id="PF14416"/>
    </source>
</evidence>
<evidence type="ECO:0000256" key="5">
    <source>
        <dbReference type="ARBA" id="ARBA00022989"/>
    </source>
</evidence>
<dbReference type="GO" id="GO:0016020">
    <property type="term" value="C:membrane"/>
    <property type="evidence" value="ECO:0007669"/>
    <property type="project" value="UniProtKB-SubCell"/>
</dbReference>
<reference evidence="12" key="1">
    <citation type="submission" date="2016-06" db="EMBL/GenBank/DDBJ databases">
        <title>Parallel loss of symbiosis genes in relatives of nitrogen-fixing non-legume Parasponia.</title>
        <authorList>
            <person name="Van Velzen R."/>
            <person name="Holmer R."/>
            <person name="Bu F."/>
            <person name="Rutten L."/>
            <person name="Van Zeijl A."/>
            <person name="Liu W."/>
            <person name="Santuari L."/>
            <person name="Cao Q."/>
            <person name="Sharma T."/>
            <person name="Shen D."/>
            <person name="Roswanjaya Y."/>
            <person name="Wardhani T."/>
            <person name="Kalhor M.S."/>
            <person name="Jansen J."/>
            <person name="Van den Hoogen J."/>
            <person name="Gungor B."/>
            <person name="Hartog M."/>
            <person name="Hontelez J."/>
            <person name="Verver J."/>
            <person name="Yang W.-C."/>
            <person name="Schijlen E."/>
            <person name="Repin R."/>
            <person name="Schilthuizen M."/>
            <person name="Schranz E."/>
            <person name="Heidstra R."/>
            <person name="Miyata K."/>
            <person name="Fedorova E."/>
            <person name="Kohlen W."/>
            <person name="Bisseling T."/>
            <person name="Smit S."/>
            <person name="Geurts R."/>
        </authorList>
    </citation>
    <scope>NUCLEOTIDE SEQUENCE [LARGE SCALE GENOMIC DNA]</scope>
    <source>
        <strain evidence="12">cv. RG33-2</strain>
    </source>
</reference>
<feature type="region of interest" description="Disordered" evidence="7">
    <location>
        <begin position="76"/>
        <end position="98"/>
    </location>
</feature>
<evidence type="ECO:0000256" key="3">
    <source>
        <dbReference type="ARBA" id="ARBA00022692"/>
    </source>
</evidence>
<dbReference type="InterPro" id="IPR026057">
    <property type="entry name" value="TBL_C"/>
</dbReference>
<dbReference type="Proteomes" id="UP000237000">
    <property type="component" value="Unassembled WGS sequence"/>
</dbReference>
<evidence type="ECO:0000313" key="11">
    <source>
        <dbReference type="EMBL" id="PON63912.1"/>
    </source>
</evidence>
<dbReference type="PANTHER" id="PTHR32285:SF313">
    <property type="entry name" value="PMR5_CAS1P GDSL_SGNH-LIKE ACYL-ESTERASE FAMILY PROTEIN"/>
    <property type="match status" value="1"/>
</dbReference>
<dbReference type="AlphaFoldDB" id="A0A2P5CSB7"/>
<evidence type="ECO:0000259" key="9">
    <source>
        <dbReference type="Pfam" id="PF13839"/>
    </source>
</evidence>
<dbReference type="Pfam" id="PF13839">
    <property type="entry name" value="PC-Esterase"/>
    <property type="match status" value="1"/>
</dbReference>
<evidence type="ECO:0000313" key="12">
    <source>
        <dbReference type="Proteomes" id="UP000237000"/>
    </source>
</evidence>
<comment type="similarity">
    <text evidence="2">Belongs to the PC-esterase family. TBL subfamily.</text>
</comment>
<keyword evidence="12" id="KW-1185">Reference proteome</keyword>
<evidence type="ECO:0000256" key="1">
    <source>
        <dbReference type="ARBA" id="ARBA00004167"/>
    </source>
</evidence>
<dbReference type="InterPro" id="IPR029962">
    <property type="entry name" value="TBL"/>
</dbReference>
<keyword evidence="3 8" id="KW-0812">Transmembrane</keyword>
<comment type="subcellular location">
    <subcellularLocation>
        <location evidence="1">Membrane</location>
        <topology evidence="1">Single-pass membrane protein</topology>
    </subcellularLocation>
</comment>
<evidence type="ECO:0000256" key="4">
    <source>
        <dbReference type="ARBA" id="ARBA00022968"/>
    </source>
</evidence>